<dbReference type="InterPro" id="IPR027417">
    <property type="entry name" value="P-loop_NTPase"/>
</dbReference>
<dbReference type="PANTHER" id="PTHR11669">
    <property type="entry name" value="REPLICATION FACTOR C / DNA POLYMERASE III GAMMA-TAU SUBUNIT"/>
    <property type="match status" value="1"/>
</dbReference>
<dbReference type="EMBL" id="LANA01000002">
    <property type="protein sequence ID" value="NMN68013.1"/>
    <property type="molecule type" value="Genomic_DNA"/>
</dbReference>
<dbReference type="InterPro" id="IPR050238">
    <property type="entry name" value="DNA_Rep/Repair_Clamp_Loader"/>
</dbReference>
<proteinExistence type="predicted"/>
<dbReference type="PANTHER" id="PTHR11669:SF8">
    <property type="entry name" value="DNA POLYMERASE III SUBUNIT DELTA"/>
    <property type="match status" value="1"/>
</dbReference>
<accession>A0ABX1T4Q4</accession>
<dbReference type="Proteomes" id="UP001166004">
    <property type="component" value="Unassembled WGS sequence"/>
</dbReference>
<comment type="caution">
    <text evidence="1">The sequence shown here is derived from an EMBL/GenBank/DDBJ whole genome shotgun (WGS) entry which is preliminary data.</text>
</comment>
<organism evidence="1 2">
    <name type="scientific">Pelagibacter ubique</name>
    <dbReference type="NCBI Taxonomy" id="198252"/>
    <lineage>
        <taxon>Bacteria</taxon>
        <taxon>Pseudomonadati</taxon>
        <taxon>Pseudomonadota</taxon>
        <taxon>Alphaproteobacteria</taxon>
        <taxon>Candidatus Pelagibacterales</taxon>
        <taxon>Candidatus Pelagibacteraceae</taxon>
        <taxon>Candidatus Pelagibacter</taxon>
    </lineage>
</organism>
<sequence length="312" mass="36780">MKLKPSENTQLYGMNNFFNEIVNLYNINKMPNKILLSGKKGLGKSTLAYHIVNYIFSINEDFKYDLKKFSIHKENKSFKLVQSNSHPNFYLIDLLSDKKNIDINQVREMITYTNKSSFNNMPRFILIDNVENLNKNSINALLKIIEEPNENIYFILINNNEKYILPTLKSRCLIFKICFTFNESILVTNQILNVNIFDLISYDLISYYNSPGDIVNLIDFSIVNNIDLKKNNLINLLNFLIDNGHYKKNVIVKYLLVNLINLFFLKKYKTSNTKNSLLDFYYNFNNRIYNTEKFNLDEECLFLEFKSKILNG</sequence>
<dbReference type="SUPFAM" id="SSF52540">
    <property type="entry name" value="P-loop containing nucleoside triphosphate hydrolases"/>
    <property type="match status" value="1"/>
</dbReference>
<dbReference type="RefSeq" id="WP_169036512.1">
    <property type="nucleotide sequence ID" value="NZ_LANA01000002.1"/>
</dbReference>
<dbReference type="Pfam" id="PF13177">
    <property type="entry name" value="DNA_pol3_delta2"/>
    <property type="match status" value="1"/>
</dbReference>
<keyword evidence="2" id="KW-1185">Reference proteome</keyword>
<evidence type="ECO:0000313" key="2">
    <source>
        <dbReference type="Proteomes" id="UP001166004"/>
    </source>
</evidence>
<protein>
    <submittedName>
        <fullName evidence="1">DNA polymerase-3 subunit delta</fullName>
    </submittedName>
</protein>
<dbReference type="Gene3D" id="3.40.50.300">
    <property type="entry name" value="P-loop containing nucleotide triphosphate hydrolases"/>
    <property type="match status" value="1"/>
</dbReference>
<evidence type="ECO:0000313" key="1">
    <source>
        <dbReference type="EMBL" id="NMN68013.1"/>
    </source>
</evidence>
<reference evidence="1 2" key="1">
    <citation type="submission" date="2019-07" db="EMBL/GenBank/DDBJ databases">
        <title>SAR11 Genome Evolution.</title>
        <authorList>
            <person name="Giovannoni S."/>
        </authorList>
    </citation>
    <scope>NUCLEOTIDE SEQUENCE [LARGE SCALE GENOMIC DNA]</scope>
    <source>
        <strain evidence="1 2">HTCC9565</strain>
    </source>
</reference>
<name>A0ABX1T4Q4_PELUQ</name>
<gene>
    <name evidence="1" type="ORF">VP91_00011700</name>
</gene>